<name>A0A179U9E4_BLAGS</name>
<organism evidence="2 3">
    <name type="scientific">Blastomyces gilchristii (strain SLH14081)</name>
    <name type="common">Blastomyces dermatitidis</name>
    <dbReference type="NCBI Taxonomy" id="559298"/>
    <lineage>
        <taxon>Eukaryota</taxon>
        <taxon>Fungi</taxon>
        <taxon>Dikarya</taxon>
        <taxon>Ascomycota</taxon>
        <taxon>Pezizomycotina</taxon>
        <taxon>Eurotiomycetes</taxon>
        <taxon>Eurotiomycetidae</taxon>
        <taxon>Onygenales</taxon>
        <taxon>Ajellomycetaceae</taxon>
        <taxon>Blastomyces</taxon>
    </lineage>
</organism>
<evidence type="ECO:0000313" key="3">
    <source>
        <dbReference type="Proteomes" id="UP000002038"/>
    </source>
</evidence>
<dbReference type="OrthoDB" id="4190898at2759"/>
<evidence type="ECO:0000313" key="2">
    <source>
        <dbReference type="EMBL" id="OAT04353.1"/>
    </source>
</evidence>
<dbReference type="VEuPathDB" id="FungiDB:BDBG_16237"/>
<feature type="compositionally biased region" description="Basic and acidic residues" evidence="1">
    <location>
        <begin position="1"/>
        <end position="11"/>
    </location>
</feature>
<sequence>MAVREAEDRLSADAPASRRNNTSLQGTATTIMAAREVGEDVTMRAVLSWFIDTAASAFNLAFLMITETAAASQRCLLLTRKCQNKLFIILQE</sequence>
<dbReference type="GeneID" id="42528424"/>
<proteinExistence type="predicted"/>
<keyword evidence="3" id="KW-1185">Reference proteome</keyword>
<protein>
    <submittedName>
        <fullName evidence="2">Uncharacterized protein</fullName>
    </submittedName>
</protein>
<feature type="region of interest" description="Disordered" evidence="1">
    <location>
        <begin position="1"/>
        <end position="22"/>
    </location>
</feature>
<reference evidence="3" key="1">
    <citation type="journal article" date="2015" name="PLoS Genet.">
        <title>The dynamic genome and transcriptome of the human fungal pathogen Blastomyces and close relative Emmonsia.</title>
        <authorList>
            <person name="Munoz J.F."/>
            <person name="Gauthier G.M."/>
            <person name="Desjardins C.A."/>
            <person name="Gallo J.E."/>
            <person name="Holder J."/>
            <person name="Sullivan T.D."/>
            <person name="Marty A.J."/>
            <person name="Carmen J.C."/>
            <person name="Chen Z."/>
            <person name="Ding L."/>
            <person name="Gujja S."/>
            <person name="Magrini V."/>
            <person name="Misas E."/>
            <person name="Mitreva M."/>
            <person name="Priest M."/>
            <person name="Saif S."/>
            <person name="Whiston E.A."/>
            <person name="Young S."/>
            <person name="Zeng Q."/>
            <person name="Goldman W.E."/>
            <person name="Mardis E.R."/>
            <person name="Taylor J.W."/>
            <person name="McEwen J.G."/>
            <person name="Clay O.K."/>
            <person name="Klein B.S."/>
            <person name="Cuomo C.A."/>
        </authorList>
    </citation>
    <scope>NUCLEOTIDE SEQUENCE [LARGE SCALE GENOMIC DNA]</scope>
    <source>
        <strain evidence="3">SLH14081</strain>
    </source>
</reference>
<dbReference type="Proteomes" id="UP000002038">
    <property type="component" value="Unassembled WGS sequence"/>
</dbReference>
<dbReference type="EMBL" id="GG657449">
    <property type="protein sequence ID" value="OAT04353.1"/>
    <property type="molecule type" value="Genomic_DNA"/>
</dbReference>
<evidence type="ECO:0000256" key="1">
    <source>
        <dbReference type="SAM" id="MobiDB-lite"/>
    </source>
</evidence>
<gene>
    <name evidence="2" type="ORF">BDBG_16237</name>
</gene>
<dbReference type="KEGG" id="bgh:BDBG_16237"/>
<dbReference type="RefSeq" id="XP_031576131.1">
    <property type="nucleotide sequence ID" value="XM_031724228.1"/>
</dbReference>
<dbReference type="AlphaFoldDB" id="A0A179U9E4"/>
<accession>A0A179U9E4</accession>